<keyword evidence="3" id="KW-0808">Transferase</keyword>
<comment type="similarity">
    <text evidence="1 5">Belongs to the N(4)/N(6)-methyltransferase family.</text>
</comment>
<evidence type="ECO:0000313" key="8">
    <source>
        <dbReference type="Proteomes" id="UP000295673"/>
    </source>
</evidence>
<dbReference type="PIRSF" id="PIRSF036758">
    <property type="entry name" value="Aden_M_ParB"/>
    <property type="match status" value="1"/>
</dbReference>
<dbReference type="InterPro" id="IPR029063">
    <property type="entry name" value="SAM-dependent_MTases_sf"/>
</dbReference>
<evidence type="ECO:0000313" key="7">
    <source>
        <dbReference type="EMBL" id="TCL08256.1"/>
    </source>
</evidence>
<dbReference type="InterPro" id="IPR036086">
    <property type="entry name" value="ParB/Sulfiredoxin_sf"/>
</dbReference>
<accession>A0A4R1NJ37</accession>
<dbReference type="SMART" id="SM00470">
    <property type="entry name" value="ParB"/>
    <property type="match status" value="1"/>
</dbReference>
<evidence type="ECO:0000256" key="5">
    <source>
        <dbReference type="RuleBase" id="RU362026"/>
    </source>
</evidence>
<dbReference type="PRINTS" id="PR00508">
    <property type="entry name" value="S21N4MTFRASE"/>
</dbReference>
<dbReference type="SUPFAM" id="SSF53335">
    <property type="entry name" value="S-adenosyl-L-methionine-dependent methyltransferases"/>
    <property type="match status" value="1"/>
</dbReference>
<dbReference type="SUPFAM" id="SSF110849">
    <property type="entry name" value="ParB/Sulfiredoxin"/>
    <property type="match status" value="1"/>
</dbReference>
<reference evidence="7 8" key="1">
    <citation type="submission" date="2019-03" db="EMBL/GenBank/DDBJ databases">
        <title>Genomic Encyclopedia of Archaeal and Bacterial Type Strains, Phase II (KMG-II): from individual species to whole genera.</title>
        <authorList>
            <person name="Goeker M."/>
        </authorList>
    </citation>
    <scope>NUCLEOTIDE SEQUENCE [LARGE SCALE GENOMIC DNA]</scope>
    <source>
        <strain evidence="7 8">DSM 26433</strain>
    </source>
</reference>
<gene>
    <name evidence="7" type="ORF">BXY66_0291</name>
</gene>
<evidence type="ECO:0000259" key="6">
    <source>
        <dbReference type="SMART" id="SM00470"/>
    </source>
</evidence>
<dbReference type="CDD" id="cd16403">
    <property type="entry name" value="ParB_N_like_MT"/>
    <property type="match status" value="1"/>
</dbReference>
<dbReference type="InterPro" id="IPR003115">
    <property type="entry name" value="ParB_N"/>
</dbReference>
<dbReference type="PANTHER" id="PTHR33375">
    <property type="entry name" value="CHROMOSOME-PARTITIONING PROTEIN PARB-RELATED"/>
    <property type="match status" value="1"/>
</dbReference>
<comment type="caution">
    <text evidence="7">The sequence shown here is derived from an EMBL/GenBank/DDBJ whole genome shotgun (WGS) entry which is preliminary data.</text>
</comment>
<comment type="catalytic activity">
    <reaction evidence="4">
        <text>a 2'-deoxyadenosine in DNA + S-adenosyl-L-methionine = an N(6)-methyl-2'-deoxyadenosine in DNA + S-adenosyl-L-homocysteine + H(+)</text>
        <dbReference type="Rhea" id="RHEA:15197"/>
        <dbReference type="Rhea" id="RHEA-COMP:12418"/>
        <dbReference type="Rhea" id="RHEA-COMP:12419"/>
        <dbReference type="ChEBI" id="CHEBI:15378"/>
        <dbReference type="ChEBI" id="CHEBI:57856"/>
        <dbReference type="ChEBI" id="CHEBI:59789"/>
        <dbReference type="ChEBI" id="CHEBI:90615"/>
        <dbReference type="ChEBI" id="CHEBI:90616"/>
        <dbReference type="EC" id="2.1.1.72"/>
    </reaction>
</comment>
<evidence type="ECO:0000256" key="2">
    <source>
        <dbReference type="ARBA" id="ARBA00022603"/>
    </source>
</evidence>
<dbReference type="PROSITE" id="PS00092">
    <property type="entry name" value="N6_MTASE"/>
    <property type="match status" value="1"/>
</dbReference>
<dbReference type="InterPro" id="IPR015840">
    <property type="entry name" value="DNA_MeTrfase_ParB"/>
</dbReference>
<dbReference type="Proteomes" id="UP000295673">
    <property type="component" value="Unassembled WGS sequence"/>
</dbReference>
<organism evidence="7 8">
    <name type="scientific">Shimia isoporae</name>
    <dbReference type="NCBI Taxonomy" id="647720"/>
    <lineage>
        <taxon>Bacteria</taxon>
        <taxon>Pseudomonadati</taxon>
        <taxon>Pseudomonadota</taxon>
        <taxon>Alphaproteobacteria</taxon>
        <taxon>Rhodobacterales</taxon>
        <taxon>Roseobacteraceae</taxon>
    </lineage>
</organism>
<dbReference type="GO" id="GO:0005694">
    <property type="term" value="C:chromosome"/>
    <property type="evidence" value="ECO:0007669"/>
    <property type="project" value="TreeGrafter"/>
</dbReference>
<dbReference type="InterPro" id="IPR050336">
    <property type="entry name" value="Chromosome_partition/occlusion"/>
</dbReference>
<evidence type="ECO:0000256" key="1">
    <source>
        <dbReference type="ARBA" id="ARBA00006594"/>
    </source>
</evidence>
<dbReference type="GO" id="GO:0032259">
    <property type="term" value="P:methylation"/>
    <property type="evidence" value="ECO:0007669"/>
    <property type="project" value="UniProtKB-KW"/>
</dbReference>
<evidence type="ECO:0000256" key="4">
    <source>
        <dbReference type="ARBA" id="ARBA00047942"/>
    </source>
</evidence>
<dbReference type="EC" id="2.1.1.-" evidence="5"/>
<dbReference type="Gene3D" id="3.90.1530.10">
    <property type="entry name" value="Conserved hypothetical protein from pyrococcus furiosus pfu- 392566-001, ParB domain"/>
    <property type="match status" value="1"/>
</dbReference>
<dbReference type="Pfam" id="PF01555">
    <property type="entry name" value="N6_N4_Mtase"/>
    <property type="match status" value="1"/>
</dbReference>
<dbReference type="InterPro" id="IPR001091">
    <property type="entry name" value="RM_Methyltransferase"/>
</dbReference>
<keyword evidence="2 7" id="KW-0489">Methyltransferase</keyword>
<dbReference type="PANTHER" id="PTHR33375:SF1">
    <property type="entry name" value="CHROMOSOME-PARTITIONING PROTEIN PARB-RELATED"/>
    <property type="match status" value="1"/>
</dbReference>
<dbReference type="GO" id="GO:0008170">
    <property type="term" value="F:N-methyltransferase activity"/>
    <property type="evidence" value="ECO:0007669"/>
    <property type="project" value="InterPro"/>
</dbReference>
<evidence type="ECO:0000256" key="3">
    <source>
        <dbReference type="ARBA" id="ARBA00022679"/>
    </source>
</evidence>
<dbReference type="GO" id="GO:0003677">
    <property type="term" value="F:DNA binding"/>
    <property type="evidence" value="ECO:0007669"/>
    <property type="project" value="InterPro"/>
</dbReference>
<proteinExistence type="inferred from homology"/>
<dbReference type="GO" id="GO:0009007">
    <property type="term" value="F:site-specific DNA-methyltransferase (adenine-specific) activity"/>
    <property type="evidence" value="ECO:0007669"/>
    <property type="project" value="UniProtKB-EC"/>
</dbReference>
<feature type="domain" description="ParB-like N-terminal" evidence="6">
    <location>
        <begin position="24"/>
        <end position="110"/>
    </location>
</feature>
<sequence length="464" mass="50135">MCATPYSGDTKPPQKPIWMADKVVQSPLSNLKPYANNNRIHGAKNIAKLKASVAQFGFVTPILVDGDNVIIAGHGRYEAAKALGLETVPMVVANHLSDAEVRALRIADNKLAELSDWNEESLQIEFAGLMDMSLEGELDFGLDLTGFEVPEIDIIIGGADSAGATTTETVEVPDPDQPAVTRPGDLWTLGDHRVLCGNSLEQESYERVLEGETVGMVFTDPPYNVPVQGHVRSGNGGDHREFAMASGEMSDTEFCGFLDKVATHLAARLPKGGIADICMDWRHIEDLVAAGKGAGLDLINLCVWNKTNGGMGSLYRSKHELVCIFKKPGASHINNVELGKHGRNRTNVWDYAGVNSFGKGRDADLADHPTVKPTDLVADAIMDVTHRGDVVLDVFGGSGATLLAAEKTQRRARLIELDPVYVDVAVRRWQEMTGQKAVLSGSGERFEDRASALNATEEQEVSHA</sequence>
<name>A0A4R1NJ37_9RHOB</name>
<dbReference type="GO" id="GO:0045881">
    <property type="term" value="P:positive regulation of sporulation resulting in formation of a cellular spore"/>
    <property type="evidence" value="ECO:0007669"/>
    <property type="project" value="TreeGrafter"/>
</dbReference>
<dbReference type="EMBL" id="SMGR01000001">
    <property type="protein sequence ID" value="TCL08256.1"/>
    <property type="molecule type" value="Genomic_DNA"/>
</dbReference>
<dbReference type="InterPro" id="IPR002052">
    <property type="entry name" value="DNA_methylase_N6_adenine_CS"/>
</dbReference>
<dbReference type="RefSeq" id="WP_243694266.1">
    <property type="nucleotide sequence ID" value="NZ_SMGR01000001.1"/>
</dbReference>
<dbReference type="GO" id="GO:0007059">
    <property type="term" value="P:chromosome segregation"/>
    <property type="evidence" value="ECO:0007669"/>
    <property type="project" value="TreeGrafter"/>
</dbReference>
<dbReference type="Gene3D" id="3.40.50.150">
    <property type="entry name" value="Vaccinia Virus protein VP39"/>
    <property type="match status" value="1"/>
</dbReference>
<dbReference type="Pfam" id="PF02195">
    <property type="entry name" value="ParB_N"/>
    <property type="match status" value="1"/>
</dbReference>
<dbReference type="AlphaFoldDB" id="A0A4R1NJ37"/>
<protein>
    <recommendedName>
        <fullName evidence="5">Methyltransferase</fullName>
        <ecNumber evidence="5">2.1.1.-</ecNumber>
    </recommendedName>
</protein>
<dbReference type="InterPro" id="IPR002941">
    <property type="entry name" value="DNA_methylase_N4/N6"/>
</dbReference>
<keyword evidence="8" id="KW-1185">Reference proteome</keyword>